<evidence type="ECO:0000256" key="3">
    <source>
        <dbReference type="ARBA" id="ARBA00022741"/>
    </source>
</evidence>
<protein>
    <recommendedName>
        <fullName evidence="7">Protein kinase domain-containing protein</fullName>
    </recommendedName>
</protein>
<dbReference type="EMBL" id="LGTL01000014">
    <property type="protein sequence ID" value="KPA78387.1"/>
    <property type="molecule type" value="Genomic_DNA"/>
</dbReference>
<dbReference type="Pfam" id="PF00069">
    <property type="entry name" value="Pkinase"/>
    <property type="match status" value="1"/>
</dbReference>
<dbReference type="SUPFAM" id="SSF56112">
    <property type="entry name" value="Protein kinase-like (PK-like)"/>
    <property type="match status" value="1"/>
</dbReference>
<evidence type="ECO:0000256" key="6">
    <source>
        <dbReference type="SAM" id="MobiDB-lite"/>
    </source>
</evidence>
<reference evidence="8 9" key="1">
    <citation type="submission" date="2015-07" db="EMBL/GenBank/DDBJ databases">
        <title>High-quality genome of monoxenous trypanosomatid Leptomonas pyrrhocoris.</title>
        <authorList>
            <person name="Flegontov P."/>
            <person name="Butenko A."/>
            <person name="Firsov S."/>
            <person name="Vlcek C."/>
            <person name="Logacheva M.D."/>
            <person name="Field M."/>
            <person name="Filatov D."/>
            <person name="Flegontova O."/>
            <person name="Gerasimov E."/>
            <person name="Jackson A.P."/>
            <person name="Kelly S."/>
            <person name="Opperdoes F."/>
            <person name="O'Reilly A."/>
            <person name="Votypka J."/>
            <person name="Yurchenko V."/>
            <person name="Lukes J."/>
        </authorList>
    </citation>
    <scope>NUCLEOTIDE SEQUENCE [LARGE SCALE GENOMIC DNA]</scope>
    <source>
        <strain evidence="8">H10</strain>
    </source>
</reference>
<dbReference type="Gene3D" id="3.30.200.20">
    <property type="entry name" value="Phosphorylase Kinase, domain 1"/>
    <property type="match status" value="1"/>
</dbReference>
<proteinExistence type="predicted"/>
<dbReference type="OMA" id="CAYFTLA"/>
<keyword evidence="1" id="KW-0723">Serine/threonine-protein kinase</keyword>
<dbReference type="GeneID" id="26906789"/>
<dbReference type="Proteomes" id="UP000037923">
    <property type="component" value="Unassembled WGS sequence"/>
</dbReference>
<keyword evidence="5" id="KW-0067">ATP-binding</keyword>
<feature type="region of interest" description="Disordered" evidence="6">
    <location>
        <begin position="42"/>
        <end position="85"/>
    </location>
</feature>
<dbReference type="SMART" id="SM00220">
    <property type="entry name" value="S_TKc"/>
    <property type="match status" value="1"/>
</dbReference>
<keyword evidence="4" id="KW-0418">Kinase</keyword>
<keyword evidence="3" id="KW-0547">Nucleotide-binding</keyword>
<feature type="compositionally biased region" description="Polar residues" evidence="6">
    <location>
        <begin position="69"/>
        <end position="78"/>
    </location>
</feature>
<dbReference type="AlphaFoldDB" id="A0A0M9FY87"/>
<dbReference type="InterPro" id="IPR011009">
    <property type="entry name" value="Kinase-like_dom_sf"/>
</dbReference>
<evidence type="ECO:0000259" key="7">
    <source>
        <dbReference type="PROSITE" id="PS50011"/>
    </source>
</evidence>
<organism evidence="8 9">
    <name type="scientific">Leptomonas pyrrhocoris</name>
    <name type="common">Firebug parasite</name>
    <dbReference type="NCBI Taxonomy" id="157538"/>
    <lineage>
        <taxon>Eukaryota</taxon>
        <taxon>Discoba</taxon>
        <taxon>Euglenozoa</taxon>
        <taxon>Kinetoplastea</taxon>
        <taxon>Metakinetoplastina</taxon>
        <taxon>Trypanosomatida</taxon>
        <taxon>Trypanosomatidae</taxon>
        <taxon>Leishmaniinae</taxon>
        <taxon>Leptomonas</taxon>
    </lineage>
</organism>
<dbReference type="Gene3D" id="1.10.510.10">
    <property type="entry name" value="Transferase(Phosphotransferase) domain 1"/>
    <property type="match status" value="1"/>
</dbReference>
<evidence type="ECO:0000313" key="8">
    <source>
        <dbReference type="EMBL" id="KPA78387.1"/>
    </source>
</evidence>
<dbReference type="GO" id="GO:0004674">
    <property type="term" value="F:protein serine/threonine kinase activity"/>
    <property type="evidence" value="ECO:0007669"/>
    <property type="project" value="UniProtKB-KW"/>
</dbReference>
<keyword evidence="9" id="KW-1185">Reference proteome</keyword>
<evidence type="ECO:0000313" key="9">
    <source>
        <dbReference type="Proteomes" id="UP000037923"/>
    </source>
</evidence>
<comment type="caution">
    <text evidence="8">The sequence shown here is derived from an EMBL/GenBank/DDBJ whole genome shotgun (WGS) entry which is preliminary data.</text>
</comment>
<gene>
    <name evidence="8" type="ORF">ABB37_06500</name>
</gene>
<dbReference type="GO" id="GO:0005524">
    <property type="term" value="F:ATP binding"/>
    <property type="evidence" value="ECO:0007669"/>
    <property type="project" value="UniProtKB-KW"/>
</dbReference>
<dbReference type="InterPro" id="IPR050494">
    <property type="entry name" value="Ser_Thr_dual-spec_kinase"/>
</dbReference>
<dbReference type="PANTHER" id="PTHR24058">
    <property type="entry name" value="DUAL SPECIFICITY PROTEIN KINASE"/>
    <property type="match status" value="1"/>
</dbReference>
<sequence>MPTSSGVDPAKMRETVRLLRGAGYMSMADTLEMDWGVRPNTASLSKNAKKKRTSLQPKSRESSKARGGSMTSPNSSAALTPPRPLSVTAQKRLVMTCIGDPDDMWTEEPDPTSSSAVFAPFFEHGAGLPRDDFIEELGHPVSFVSVRPYKKQPPPSDLPWQQFALSVFYQAGRTGLEAEDELRVQKGDIIASRYRVEAPLDAATFSHTVKAEDTATGQLVCLKVIRNLKSYFDQGLDELRVLTCVNEAGCADACCVVRLLDYSYFRNHLILVTELLSSNLYEHARCLDEAQRRAYFTLGNLQRIARQVLTALKLMHSLQLIHCDIKPENIAFRSVPKCEVKVLDLGSSCYLTDTLSSYVQSRSYRAPEVILGCRYGTGVDVWSLGAMLPELATGTILFNADSVSALLASVAGVCGPIPAEMLQEGRNTVFYVSKHGAFYAYEEGQLVFHFPDEPPPPRELFGYDDPDYVGFVRQCLTLDPALRPSAAQLLDHPFLTKSYDPG</sequence>
<dbReference type="InterPro" id="IPR000719">
    <property type="entry name" value="Prot_kinase_dom"/>
</dbReference>
<dbReference type="OrthoDB" id="9332038at2759"/>
<keyword evidence="2" id="KW-0808">Transferase</keyword>
<accession>A0A0M9FY87</accession>
<dbReference type="CDD" id="cd14133">
    <property type="entry name" value="PKc_DYRK_like"/>
    <property type="match status" value="1"/>
</dbReference>
<dbReference type="RefSeq" id="XP_015656826.1">
    <property type="nucleotide sequence ID" value="XM_015804848.1"/>
</dbReference>
<name>A0A0M9FY87_LEPPY</name>
<dbReference type="PROSITE" id="PS50011">
    <property type="entry name" value="PROTEIN_KINASE_DOM"/>
    <property type="match status" value="1"/>
</dbReference>
<evidence type="ECO:0000256" key="4">
    <source>
        <dbReference type="ARBA" id="ARBA00022777"/>
    </source>
</evidence>
<dbReference type="PANTHER" id="PTHR24058:SF124">
    <property type="entry name" value="PROTEIN KINASE SUPERFAMILY PROTEIN"/>
    <property type="match status" value="1"/>
</dbReference>
<evidence type="ECO:0000256" key="2">
    <source>
        <dbReference type="ARBA" id="ARBA00022679"/>
    </source>
</evidence>
<feature type="domain" description="Protein kinase" evidence="7">
    <location>
        <begin position="194"/>
        <end position="495"/>
    </location>
</feature>
<evidence type="ECO:0000256" key="5">
    <source>
        <dbReference type="ARBA" id="ARBA00022840"/>
    </source>
</evidence>
<evidence type="ECO:0000256" key="1">
    <source>
        <dbReference type="ARBA" id="ARBA00022527"/>
    </source>
</evidence>
<dbReference type="VEuPathDB" id="TriTrypDB:LpyrH10_14_2150"/>